<dbReference type="InterPro" id="IPR009057">
    <property type="entry name" value="Homeodomain-like_sf"/>
</dbReference>
<dbReference type="EMBL" id="AQRA01000008">
    <property type="protein sequence ID" value="EZH72428.1"/>
    <property type="molecule type" value="Genomic_DNA"/>
</dbReference>
<dbReference type="InterPro" id="IPR001647">
    <property type="entry name" value="HTH_TetR"/>
</dbReference>
<dbReference type="OrthoDB" id="9798857at2"/>
<evidence type="ECO:0000256" key="1">
    <source>
        <dbReference type="ARBA" id="ARBA00023125"/>
    </source>
</evidence>
<protein>
    <recommendedName>
        <fullName evidence="3">HTH tetR-type domain-containing protein</fullName>
    </recommendedName>
</protein>
<evidence type="ECO:0000313" key="5">
    <source>
        <dbReference type="Proteomes" id="UP000023541"/>
    </source>
</evidence>
<name>A0A023BRG0_9FLAO</name>
<evidence type="ECO:0000259" key="3">
    <source>
        <dbReference type="PROSITE" id="PS50977"/>
    </source>
</evidence>
<keyword evidence="5" id="KW-1185">Reference proteome</keyword>
<dbReference type="RefSeq" id="WP_034244963.1">
    <property type="nucleotide sequence ID" value="NZ_AQRA01000008.1"/>
</dbReference>
<dbReference type="STRING" id="1317122.ATO12_23540"/>
<dbReference type="Proteomes" id="UP000023541">
    <property type="component" value="Unassembled WGS sequence"/>
</dbReference>
<keyword evidence="1 2" id="KW-0238">DNA-binding</keyword>
<dbReference type="PROSITE" id="PS50977">
    <property type="entry name" value="HTH_TETR_2"/>
    <property type="match status" value="1"/>
</dbReference>
<dbReference type="Pfam" id="PF00440">
    <property type="entry name" value="TetR_N"/>
    <property type="match status" value="1"/>
</dbReference>
<dbReference type="AlphaFoldDB" id="A0A023BRG0"/>
<sequence length="183" mass="21849">MPKVVAQKNDWIKLGYKLFSEQGISGIVIEKMAKKLECNKSSFYWHFKSKKKFIGELINFWISSETDQIIQQTEKAKSSEEKIEQFLKITFKNDPYLEFIFFLKRYAIKNKEVQAIIDEIDTRRLEFTTQLFQEIGYSKKDAAIKASIFYKYLIGYHEMIKNKKQSKNYLIEVKKELKHFITI</sequence>
<feature type="DNA-binding region" description="H-T-H motif" evidence="2">
    <location>
        <begin position="28"/>
        <end position="47"/>
    </location>
</feature>
<dbReference type="InterPro" id="IPR050624">
    <property type="entry name" value="HTH-type_Tx_Regulator"/>
</dbReference>
<feature type="domain" description="HTH tetR-type" evidence="3">
    <location>
        <begin position="5"/>
        <end position="65"/>
    </location>
</feature>
<dbReference type="eggNOG" id="COG1309">
    <property type="taxonomic scope" value="Bacteria"/>
</dbReference>
<dbReference type="SUPFAM" id="SSF46689">
    <property type="entry name" value="Homeodomain-like"/>
    <property type="match status" value="1"/>
</dbReference>
<gene>
    <name evidence="4" type="ORF">ATO12_23540</name>
</gene>
<dbReference type="Gene3D" id="1.10.357.10">
    <property type="entry name" value="Tetracycline Repressor, domain 2"/>
    <property type="match status" value="1"/>
</dbReference>
<dbReference type="GO" id="GO:0003677">
    <property type="term" value="F:DNA binding"/>
    <property type="evidence" value="ECO:0007669"/>
    <property type="project" value="UniProtKB-UniRule"/>
</dbReference>
<comment type="caution">
    <text evidence="4">The sequence shown here is derived from an EMBL/GenBank/DDBJ whole genome shotgun (WGS) entry which is preliminary data.</text>
</comment>
<dbReference type="PANTHER" id="PTHR43479:SF11">
    <property type="entry name" value="ACREF_ENVCD OPERON REPRESSOR-RELATED"/>
    <property type="match status" value="1"/>
</dbReference>
<evidence type="ECO:0000313" key="4">
    <source>
        <dbReference type="EMBL" id="EZH72428.1"/>
    </source>
</evidence>
<reference evidence="4 5" key="1">
    <citation type="submission" date="2014-04" db="EMBL/GenBank/DDBJ databases">
        <title>Aquimarina sp. 22II-S11-z7 Genome Sequencing.</title>
        <authorList>
            <person name="Lai Q."/>
        </authorList>
    </citation>
    <scope>NUCLEOTIDE SEQUENCE [LARGE SCALE GENOMIC DNA]</scope>
    <source>
        <strain evidence="4 5">22II-S11-z7</strain>
    </source>
</reference>
<organism evidence="4 5">
    <name type="scientific">Aquimarina atlantica</name>
    <dbReference type="NCBI Taxonomy" id="1317122"/>
    <lineage>
        <taxon>Bacteria</taxon>
        <taxon>Pseudomonadati</taxon>
        <taxon>Bacteroidota</taxon>
        <taxon>Flavobacteriia</taxon>
        <taxon>Flavobacteriales</taxon>
        <taxon>Flavobacteriaceae</taxon>
        <taxon>Aquimarina</taxon>
    </lineage>
</organism>
<proteinExistence type="predicted"/>
<evidence type="ECO:0000256" key="2">
    <source>
        <dbReference type="PROSITE-ProRule" id="PRU00335"/>
    </source>
</evidence>
<accession>A0A023BRG0</accession>
<dbReference type="PANTHER" id="PTHR43479">
    <property type="entry name" value="ACREF/ENVCD OPERON REPRESSOR-RELATED"/>
    <property type="match status" value="1"/>
</dbReference>